<protein>
    <recommendedName>
        <fullName evidence="3">DUF2911 domain-containing protein</fullName>
    </recommendedName>
</protein>
<dbReference type="Pfam" id="PF11138">
    <property type="entry name" value="DUF2911"/>
    <property type="match status" value="1"/>
</dbReference>
<sequence length="179" mass="19870">MKRLLIILGIIAAVVLVGFFSLRSWTKSSSPEAIAQVDQNGLKIKVDYCQPYKKGRKIFGGLVPYGKVWRTGANEATIIEFDQNVVVAGQPLDKGEYTLWTIPSADGWIAIFNSETGQWGTNYDQTKDVLRVPIASRKHSPMAEQFYISFSPSATGTDMILAWDQTEAIVPVQKRTSPD</sequence>
<evidence type="ECO:0000313" key="2">
    <source>
        <dbReference type="Proteomes" id="UP000249016"/>
    </source>
</evidence>
<keyword evidence="2" id="KW-1185">Reference proteome</keyword>
<reference evidence="1 2" key="1">
    <citation type="submission" date="2018-06" db="EMBL/GenBank/DDBJ databases">
        <title>Spirosoma sp. HMF3257 Genome sequencing and assembly.</title>
        <authorList>
            <person name="Kang H."/>
            <person name="Cha I."/>
            <person name="Kim H."/>
            <person name="Kang J."/>
            <person name="Joh K."/>
        </authorList>
    </citation>
    <scope>NUCLEOTIDE SEQUENCE [LARGE SCALE GENOMIC DNA]</scope>
    <source>
        <strain evidence="1 2">HMF3257</strain>
    </source>
</reference>
<gene>
    <name evidence="1" type="ORF">HMF3257_13555</name>
</gene>
<dbReference type="EMBL" id="QLII01000001">
    <property type="protein sequence ID" value="RAI74999.1"/>
    <property type="molecule type" value="Genomic_DNA"/>
</dbReference>
<organism evidence="1 2">
    <name type="scientific">Spirosoma telluris</name>
    <dbReference type="NCBI Taxonomy" id="2183553"/>
    <lineage>
        <taxon>Bacteria</taxon>
        <taxon>Pseudomonadati</taxon>
        <taxon>Bacteroidota</taxon>
        <taxon>Cytophagia</taxon>
        <taxon>Cytophagales</taxon>
        <taxon>Cytophagaceae</taxon>
        <taxon>Spirosoma</taxon>
    </lineage>
</organism>
<name>A0A327NKU5_9BACT</name>
<dbReference type="OrthoDB" id="195456at2"/>
<accession>A0A327NKU5</accession>
<dbReference type="RefSeq" id="WP_111342866.1">
    <property type="nucleotide sequence ID" value="NZ_QLII01000001.1"/>
</dbReference>
<comment type="caution">
    <text evidence="1">The sequence shown here is derived from an EMBL/GenBank/DDBJ whole genome shotgun (WGS) entry which is preliminary data.</text>
</comment>
<dbReference type="InterPro" id="IPR021314">
    <property type="entry name" value="DUF2911"/>
</dbReference>
<evidence type="ECO:0000313" key="1">
    <source>
        <dbReference type="EMBL" id="RAI74999.1"/>
    </source>
</evidence>
<dbReference type="Proteomes" id="UP000249016">
    <property type="component" value="Unassembled WGS sequence"/>
</dbReference>
<evidence type="ECO:0008006" key="3">
    <source>
        <dbReference type="Google" id="ProtNLM"/>
    </source>
</evidence>
<proteinExistence type="predicted"/>
<dbReference type="AlphaFoldDB" id="A0A327NKU5"/>